<feature type="compositionally biased region" description="Pro residues" evidence="11">
    <location>
        <begin position="838"/>
        <end position="854"/>
    </location>
</feature>
<dbReference type="Proteomes" id="UP000694402">
    <property type="component" value="Unassembled WGS sequence"/>
</dbReference>
<dbReference type="InterPro" id="IPR019786">
    <property type="entry name" value="Zinc_finger_PHD-type_CS"/>
</dbReference>
<evidence type="ECO:0000256" key="2">
    <source>
        <dbReference type="ARBA" id="ARBA00022723"/>
    </source>
</evidence>
<organism evidence="14 15">
    <name type="scientific">Oncorhynchus tshawytscha</name>
    <name type="common">Chinook salmon</name>
    <name type="synonym">Salmo tshawytscha</name>
    <dbReference type="NCBI Taxonomy" id="74940"/>
    <lineage>
        <taxon>Eukaryota</taxon>
        <taxon>Metazoa</taxon>
        <taxon>Chordata</taxon>
        <taxon>Craniata</taxon>
        <taxon>Vertebrata</taxon>
        <taxon>Euteleostomi</taxon>
        <taxon>Actinopterygii</taxon>
        <taxon>Neopterygii</taxon>
        <taxon>Teleostei</taxon>
        <taxon>Protacanthopterygii</taxon>
        <taxon>Salmoniformes</taxon>
        <taxon>Salmonidae</taxon>
        <taxon>Salmoninae</taxon>
        <taxon>Oncorhynchus</taxon>
    </lineage>
</organism>
<protein>
    <recommendedName>
        <fullName evidence="16">Protein Jade-1-like</fullName>
    </recommendedName>
</protein>
<dbReference type="InterPro" id="IPR001965">
    <property type="entry name" value="Znf_PHD"/>
</dbReference>
<evidence type="ECO:0000256" key="11">
    <source>
        <dbReference type="SAM" id="MobiDB-lite"/>
    </source>
</evidence>
<dbReference type="Ensembl" id="ENSOTST00005167559.1">
    <property type="protein sequence ID" value="ENSOTSP00005115111.1"/>
    <property type="gene ID" value="ENSOTSG00005062588.1"/>
</dbReference>
<dbReference type="GO" id="GO:0006357">
    <property type="term" value="P:regulation of transcription by RNA polymerase II"/>
    <property type="evidence" value="ECO:0007669"/>
    <property type="project" value="TreeGrafter"/>
</dbReference>
<dbReference type="InterPro" id="IPR034732">
    <property type="entry name" value="EPHD"/>
</dbReference>
<reference evidence="14" key="2">
    <citation type="submission" date="2025-08" db="UniProtKB">
        <authorList>
            <consortium name="Ensembl"/>
        </authorList>
    </citation>
    <scope>IDENTIFICATION</scope>
</reference>
<dbReference type="AlphaFoldDB" id="A0AAZ3PES7"/>
<feature type="compositionally biased region" description="Polar residues" evidence="11">
    <location>
        <begin position="873"/>
        <end position="883"/>
    </location>
</feature>
<sequence>MRGEWYSLLHELYLYTTASARRAVDYTLTSPRLTMKRSRHPSSSEEDSDNGSNSTSWSQHSQPRRANWKKPSEVFRTDFITAMKLHDTYQLNPEDYYVLADPWRQEWEKGVQVPVSPHTIPQPVARGVAERGMEVMFSTPKKWIRSGCSGALGYVDIQTLAEGTCRYDLNDTDVAWLELINQQFTLMGMVLLDEMTMERVMEEFERRCYDRMSHAMATEEGLGMEYDEDVVCDICRSPDSEDNNEMVFCDKCNICVHQACYGILKVPKGSWLCRTCDLGISPKCQLCPKKGGAMKPTRSGTKWVHVSCALWIPEVSIGNPEKMEPITNMSHIPSNRWALTCCLCKDQTGACIQCSAKSCRTAFHVSCALQSSLEMNTILTEQDEVKFKSFCPKHSGLKGGPDGEGEEGKEGTRDKKWRKSDRVRRDEVPPPAPAPQEEGVNQQAVNLRQIKLQQLEEQFYQFVDVKEVANHLQLPQETVDFLYQYWKLKRRANHSQPLLTPQKEEEESLARREHDVLLHRLQLFTHLRQDLERARNLTYMVTRREKIKRTLWRIQEQIFTHQAELLDHEIMNGCLNDSVRLSVVSAPVAVLGYSGLKTQRRDRGRGGHRRGGLHLLHSLTEGGRHVRGQTDNSSKLKTESSRPRIEGRRSLRKEAPEPEQQQKSSSRRREEDQGRVERRRRRRRGEKEQGMEERTGEEDHGTERRGGEESSPIKAKTRLGSKASEKPASRVSDMTDAKPANRMSEARVRLTRIKVHHVTEARVRLTRVRVTDHVTEVKGRKVRLSGTDSQSDPRDTNVSMTTKHNSWLASGPGGSHLKNWGKFRIPKRSERPKEEPSNPNPPQRRPPNPNPPQRRPLHREQSYPRRRLRTESDGYSSANSETPPSGLDMKACLKRCHAHQLRGGAYGSDIIHQGVLAS</sequence>
<keyword evidence="5" id="KW-0862">Zinc</keyword>
<keyword evidence="3" id="KW-0677">Repeat</keyword>
<evidence type="ECO:0000256" key="5">
    <source>
        <dbReference type="ARBA" id="ARBA00022833"/>
    </source>
</evidence>
<gene>
    <name evidence="14" type="primary">JADE1</name>
</gene>
<evidence type="ECO:0000256" key="3">
    <source>
        <dbReference type="ARBA" id="ARBA00022737"/>
    </source>
</evidence>
<dbReference type="CDD" id="cd15671">
    <property type="entry name" value="ePHD_JADE"/>
    <property type="match status" value="1"/>
</dbReference>
<dbReference type="Pfam" id="PF13832">
    <property type="entry name" value="zf-HC5HC2H_2"/>
    <property type="match status" value="1"/>
</dbReference>
<evidence type="ECO:0000256" key="9">
    <source>
        <dbReference type="ARBA" id="ARBA00038371"/>
    </source>
</evidence>
<evidence type="ECO:0000259" key="12">
    <source>
        <dbReference type="PROSITE" id="PS50016"/>
    </source>
</evidence>
<feature type="compositionally biased region" description="Basic and acidic residues" evidence="11">
    <location>
        <begin position="723"/>
        <end position="736"/>
    </location>
</feature>
<dbReference type="Pfam" id="PF13831">
    <property type="entry name" value="PHD_2"/>
    <property type="match status" value="1"/>
</dbReference>
<keyword evidence="2" id="KW-0479">Metal-binding</keyword>
<evidence type="ECO:0000259" key="13">
    <source>
        <dbReference type="PROSITE" id="PS51805"/>
    </source>
</evidence>
<dbReference type="GO" id="GO:0000123">
    <property type="term" value="C:histone acetyltransferase complex"/>
    <property type="evidence" value="ECO:0007669"/>
    <property type="project" value="TreeGrafter"/>
</dbReference>
<evidence type="ECO:0000256" key="8">
    <source>
        <dbReference type="ARBA" id="ARBA00023242"/>
    </source>
</evidence>
<evidence type="ECO:0000256" key="6">
    <source>
        <dbReference type="ARBA" id="ARBA00023015"/>
    </source>
</evidence>
<evidence type="ECO:0000256" key="7">
    <source>
        <dbReference type="ARBA" id="ARBA00023163"/>
    </source>
</evidence>
<feature type="region of interest" description="Disordered" evidence="11">
    <location>
        <begin position="598"/>
        <end position="745"/>
    </location>
</feature>
<dbReference type="FunFam" id="3.30.40.10:FF:000030">
    <property type="entry name" value="Protein Jade-1 isoform 1"/>
    <property type="match status" value="1"/>
</dbReference>
<accession>A0AAZ3PES7</accession>
<keyword evidence="7" id="KW-0804">Transcription</keyword>
<keyword evidence="6" id="KW-0805">Transcription regulation</keyword>
<dbReference type="SMART" id="SM00249">
    <property type="entry name" value="PHD"/>
    <property type="match status" value="2"/>
</dbReference>
<evidence type="ECO:0000256" key="4">
    <source>
        <dbReference type="ARBA" id="ARBA00022771"/>
    </source>
</evidence>
<feature type="region of interest" description="Disordered" evidence="11">
    <location>
        <begin position="33"/>
        <end position="69"/>
    </location>
</feature>
<dbReference type="PROSITE" id="PS50016">
    <property type="entry name" value="ZF_PHD_2"/>
    <property type="match status" value="1"/>
</dbReference>
<feature type="compositionally biased region" description="Basic and acidic residues" evidence="11">
    <location>
        <begin position="685"/>
        <end position="708"/>
    </location>
</feature>
<keyword evidence="15" id="KW-1185">Reference proteome</keyword>
<feature type="compositionally biased region" description="Polar residues" evidence="11">
    <location>
        <begin position="786"/>
        <end position="808"/>
    </location>
</feature>
<reference evidence="14" key="3">
    <citation type="submission" date="2025-09" db="UniProtKB">
        <authorList>
            <consortium name="Ensembl"/>
        </authorList>
    </citation>
    <scope>IDENTIFICATION</scope>
</reference>
<comment type="similarity">
    <text evidence="9">Belongs to the JADE family.</text>
</comment>
<evidence type="ECO:0000256" key="10">
    <source>
        <dbReference type="PROSITE-ProRule" id="PRU00146"/>
    </source>
</evidence>
<dbReference type="GeneTree" id="ENSGT00940000158247"/>
<feature type="domain" description="PHD-type" evidence="12">
    <location>
        <begin position="229"/>
        <end position="279"/>
    </location>
</feature>
<feature type="domain" description="PHD-type" evidence="13">
    <location>
        <begin position="281"/>
        <end position="395"/>
    </location>
</feature>
<keyword evidence="4 10" id="KW-0863">Zinc-finger</keyword>
<name>A0AAZ3PES7_ONCTS</name>
<dbReference type="InterPro" id="IPR019787">
    <property type="entry name" value="Znf_PHD-finger"/>
</dbReference>
<dbReference type="PROSITE" id="PS51805">
    <property type="entry name" value="EPHD"/>
    <property type="match status" value="1"/>
</dbReference>
<dbReference type="PROSITE" id="PS01359">
    <property type="entry name" value="ZF_PHD_1"/>
    <property type="match status" value="1"/>
</dbReference>
<evidence type="ECO:0008006" key="16">
    <source>
        <dbReference type="Google" id="ProtNLM"/>
    </source>
</evidence>
<dbReference type="CDD" id="cd15573">
    <property type="entry name" value="PHD_JADE"/>
    <property type="match status" value="1"/>
</dbReference>
<feature type="region of interest" description="Disordered" evidence="11">
    <location>
        <begin position="396"/>
        <end position="442"/>
    </location>
</feature>
<dbReference type="PANTHER" id="PTHR13793">
    <property type="entry name" value="PHD FINGER PROTEINS"/>
    <property type="match status" value="1"/>
</dbReference>
<dbReference type="GO" id="GO:0008270">
    <property type="term" value="F:zinc ion binding"/>
    <property type="evidence" value="ECO:0007669"/>
    <property type="project" value="UniProtKB-KW"/>
</dbReference>
<evidence type="ECO:0000313" key="14">
    <source>
        <dbReference type="Ensembl" id="ENSOTSP00005115111.1"/>
    </source>
</evidence>
<reference evidence="15" key="1">
    <citation type="journal article" date="2018" name="PLoS ONE">
        <title>Chinook salmon (Oncorhynchus tshawytscha) genome and transcriptome.</title>
        <authorList>
            <person name="Christensen K.A."/>
            <person name="Leong J.S."/>
            <person name="Sakhrani D."/>
            <person name="Biagi C.A."/>
            <person name="Minkley D.R."/>
            <person name="Withler R.E."/>
            <person name="Rondeau E.B."/>
            <person name="Koop B.F."/>
            <person name="Devlin R.H."/>
        </authorList>
    </citation>
    <scope>NUCLEOTIDE SEQUENCE [LARGE SCALE GENOMIC DNA]</scope>
</reference>
<evidence type="ECO:0000256" key="1">
    <source>
        <dbReference type="ARBA" id="ARBA00004123"/>
    </source>
</evidence>
<feature type="region of interest" description="Disordered" evidence="11">
    <location>
        <begin position="780"/>
        <end position="888"/>
    </location>
</feature>
<keyword evidence="8" id="KW-0539">Nucleus</keyword>
<dbReference type="InterPro" id="IPR050701">
    <property type="entry name" value="Histone_Mod_Regulator"/>
</dbReference>
<proteinExistence type="inferred from homology"/>
<dbReference type="GO" id="GO:0005634">
    <property type="term" value="C:nucleus"/>
    <property type="evidence" value="ECO:0007669"/>
    <property type="project" value="UniProtKB-SubCell"/>
</dbReference>
<feature type="compositionally biased region" description="Basic and acidic residues" evidence="11">
    <location>
        <begin position="827"/>
        <end position="836"/>
    </location>
</feature>
<feature type="compositionally biased region" description="Basic and acidic residues" evidence="11">
    <location>
        <begin position="634"/>
        <end position="656"/>
    </location>
</feature>
<feature type="compositionally biased region" description="Basic and acidic residues" evidence="11">
    <location>
        <begin position="667"/>
        <end position="676"/>
    </location>
</feature>
<comment type="subcellular location">
    <subcellularLocation>
        <location evidence="1">Nucleus</location>
    </subcellularLocation>
</comment>
<dbReference type="FunFam" id="3.30.40.10:FF:000004">
    <property type="entry name" value="Jade family PHD finger 2"/>
    <property type="match status" value="1"/>
</dbReference>
<evidence type="ECO:0000313" key="15">
    <source>
        <dbReference type="Proteomes" id="UP000694402"/>
    </source>
</evidence>
<dbReference type="PANTHER" id="PTHR13793:SF79">
    <property type="entry name" value="PROTEIN JADE-1"/>
    <property type="match status" value="1"/>
</dbReference>